<organism evidence="1 2">
    <name type="scientific">Prauserella oleivorans</name>
    <dbReference type="NCBI Taxonomy" id="1478153"/>
    <lineage>
        <taxon>Bacteria</taxon>
        <taxon>Bacillati</taxon>
        <taxon>Actinomycetota</taxon>
        <taxon>Actinomycetes</taxon>
        <taxon>Pseudonocardiales</taxon>
        <taxon>Pseudonocardiaceae</taxon>
        <taxon>Prauserella</taxon>
    </lineage>
</organism>
<protein>
    <submittedName>
        <fullName evidence="1">Uncharacterized protein</fullName>
    </submittedName>
</protein>
<name>A0ABW5WFL0_9PSEU</name>
<dbReference type="Proteomes" id="UP001597478">
    <property type="component" value="Unassembled WGS sequence"/>
</dbReference>
<dbReference type="RefSeq" id="WP_377394538.1">
    <property type="nucleotide sequence ID" value="NZ_JBHSAN010000052.1"/>
</dbReference>
<keyword evidence="2" id="KW-1185">Reference proteome</keyword>
<reference evidence="2" key="1">
    <citation type="journal article" date="2019" name="Int. J. Syst. Evol. Microbiol.">
        <title>The Global Catalogue of Microorganisms (GCM) 10K type strain sequencing project: providing services to taxonomists for standard genome sequencing and annotation.</title>
        <authorList>
            <consortium name="The Broad Institute Genomics Platform"/>
            <consortium name="The Broad Institute Genome Sequencing Center for Infectious Disease"/>
            <person name="Wu L."/>
            <person name="Ma J."/>
        </authorList>
    </citation>
    <scope>NUCLEOTIDE SEQUENCE [LARGE SCALE GENOMIC DNA]</scope>
    <source>
        <strain evidence="2">IBRC-M 10906</strain>
    </source>
</reference>
<evidence type="ECO:0000313" key="1">
    <source>
        <dbReference type="EMBL" id="MFD2802365.1"/>
    </source>
</evidence>
<gene>
    <name evidence="1" type="ORF">ACFS2C_23530</name>
</gene>
<dbReference type="EMBL" id="JBHUOF010000048">
    <property type="protein sequence ID" value="MFD2802365.1"/>
    <property type="molecule type" value="Genomic_DNA"/>
</dbReference>
<comment type="caution">
    <text evidence="1">The sequence shown here is derived from an EMBL/GenBank/DDBJ whole genome shotgun (WGS) entry which is preliminary data.</text>
</comment>
<sequence length="62" mass="7180">MGKKDQPLVHITAKKSWWNGRITALCGATEEYGNYQTDTWRLFKLPGRPCPSCERIKKEGKR</sequence>
<proteinExistence type="predicted"/>
<evidence type="ECO:0000313" key="2">
    <source>
        <dbReference type="Proteomes" id="UP001597478"/>
    </source>
</evidence>
<accession>A0ABW5WFL0</accession>